<dbReference type="InterPro" id="IPR002156">
    <property type="entry name" value="RNaseH_domain"/>
</dbReference>
<feature type="domain" description="RNase H type-1" evidence="1">
    <location>
        <begin position="2"/>
        <end position="65"/>
    </location>
</feature>
<dbReference type="InterPro" id="IPR012337">
    <property type="entry name" value="RNaseH-like_sf"/>
</dbReference>
<dbReference type="Gene3D" id="3.30.420.10">
    <property type="entry name" value="Ribonuclease H-like superfamily/Ribonuclease H"/>
    <property type="match status" value="1"/>
</dbReference>
<sequence>MGIAKLVIESDSQLLVHAMNRETKDTSHVAVVIEEAKRLIRMNFLSCSISYCSRSCNMAAHMLAKVGYNAASAVPYNYDNVLPAPIAGIVTGEMPDLVE</sequence>
<dbReference type="InterPro" id="IPR036397">
    <property type="entry name" value="RNaseH_sf"/>
</dbReference>
<dbReference type="PANTHER" id="PTHR47723">
    <property type="entry name" value="OS05G0353850 PROTEIN"/>
    <property type="match status" value="1"/>
</dbReference>
<dbReference type="EMBL" id="GBRH01244256">
    <property type="protein sequence ID" value="JAD53639.1"/>
    <property type="molecule type" value="Transcribed_RNA"/>
</dbReference>
<organism evidence="2">
    <name type="scientific">Arundo donax</name>
    <name type="common">Giant reed</name>
    <name type="synonym">Donax arundinaceus</name>
    <dbReference type="NCBI Taxonomy" id="35708"/>
    <lineage>
        <taxon>Eukaryota</taxon>
        <taxon>Viridiplantae</taxon>
        <taxon>Streptophyta</taxon>
        <taxon>Embryophyta</taxon>
        <taxon>Tracheophyta</taxon>
        <taxon>Spermatophyta</taxon>
        <taxon>Magnoliopsida</taxon>
        <taxon>Liliopsida</taxon>
        <taxon>Poales</taxon>
        <taxon>Poaceae</taxon>
        <taxon>PACMAD clade</taxon>
        <taxon>Arundinoideae</taxon>
        <taxon>Arundineae</taxon>
        <taxon>Arundo</taxon>
    </lineage>
</organism>
<dbReference type="Pfam" id="PF13456">
    <property type="entry name" value="RVT_3"/>
    <property type="match status" value="1"/>
</dbReference>
<dbReference type="GO" id="GO:0004523">
    <property type="term" value="F:RNA-DNA hybrid ribonuclease activity"/>
    <property type="evidence" value="ECO:0007669"/>
    <property type="project" value="InterPro"/>
</dbReference>
<protein>
    <recommendedName>
        <fullName evidence="1">RNase H type-1 domain-containing protein</fullName>
    </recommendedName>
</protein>
<dbReference type="GO" id="GO:0003676">
    <property type="term" value="F:nucleic acid binding"/>
    <property type="evidence" value="ECO:0007669"/>
    <property type="project" value="InterPro"/>
</dbReference>
<proteinExistence type="predicted"/>
<evidence type="ECO:0000259" key="1">
    <source>
        <dbReference type="Pfam" id="PF13456"/>
    </source>
</evidence>
<accession>A0A0A9APM2</accession>
<dbReference type="InterPro" id="IPR044730">
    <property type="entry name" value="RNase_H-like_dom_plant"/>
</dbReference>
<dbReference type="CDD" id="cd06222">
    <property type="entry name" value="RNase_H_like"/>
    <property type="match status" value="1"/>
</dbReference>
<name>A0A0A9APM2_ARUDO</name>
<evidence type="ECO:0000313" key="2">
    <source>
        <dbReference type="EMBL" id="JAD53639.1"/>
    </source>
</evidence>
<dbReference type="PANTHER" id="PTHR47723:SF19">
    <property type="entry name" value="POLYNUCLEOTIDYL TRANSFERASE, RIBONUCLEASE H-LIKE SUPERFAMILY PROTEIN"/>
    <property type="match status" value="1"/>
</dbReference>
<dbReference type="InterPro" id="IPR053151">
    <property type="entry name" value="RNase_H-like"/>
</dbReference>
<dbReference type="SUPFAM" id="SSF53098">
    <property type="entry name" value="Ribonuclease H-like"/>
    <property type="match status" value="1"/>
</dbReference>
<reference evidence="2" key="1">
    <citation type="submission" date="2014-09" db="EMBL/GenBank/DDBJ databases">
        <authorList>
            <person name="Magalhaes I.L.F."/>
            <person name="Oliveira U."/>
            <person name="Santos F.R."/>
            <person name="Vidigal T.H.D.A."/>
            <person name="Brescovit A.D."/>
            <person name="Santos A.J."/>
        </authorList>
    </citation>
    <scope>NUCLEOTIDE SEQUENCE</scope>
    <source>
        <tissue evidence="2">Shoot tissue taken approximately 20 cm above the soil surface</tissue>
    </source>
</reference>
<dbReference type="AlphaFoldDB" id="A0A0A9APM2"/>
<reference evidence="2" key="2">
    <citation type="journal article" date="2015" name="Data Brief">
        <title>Shoot transcriptome of the giant reed, Arundo donax.</title>
        <authorList>
            <person name="Barrero R.A."/>
            <person name="Guerrero F.D."/>
            <person name="Moolhuijzen P."/>
            <person name="Goolsby J.A."/>
            <person name="Tidwell J."/>
            <person name="Bellgard S.E."/>
            <person name="Bellgard M.I."/>
        </authorList>
    </citation>
    <scope>NUCLEOTIDE SEQUENCE</scope>
    <source>
        <tissue evidence="2">Shoot tissue taken approximately 20 cm above the soil surface</tissue>
    </source>
</reference>